<reference evidence="10 11" key="1">
    <citation type="submission" date="2018-05" db="EMBL/GenBank/DDBJ databases">
        <title>Genomic Encyclopedia of Type Strains, Phase IV (KMG-IV): sequencing the most valuable type-strain genomes for metagenomic binning, comparative biology and taxonomic classification.</title>
        <authorList>
            <person name="Goeker M."/>
        </authorList>
    </citation>
    <scope>NUCLEOTIDE SEQUENCE [LARGE SCALE GENOMIC DNA]</scope>
    <source>
        <strain evidence="10 11">DSM 28579</strain>
    </source>
</reference>
<evidence type="ECO:0000256" key="7">
    <source>
        <dbReference type="ARBA" id="ARBA00023002"/>
    </source>
</evidence>
<evidence type="ECO:0000256" key="6">
    <source>
        <dbReference type="ARBA" id="ARBA00022857"/>
    </source>
</evidence>
<accession>A0A7L4UQ24</accession>
<comment type="function">
    <text evidence="8">Key enzyme in folate metabolism. Catalyzes an essential reaction for de novo glycine and purine synthesis, and for DNA precursor synthesis.</text>
</comment>
<protein>
    <recommendedName>
        <fullName evidence="3">dihydrofolate reductase</fullName>
        <ecNumber evidence="3">1.5.1.3</ecNumber>
    </recommendedName>
</protein>
<comment type="caution">
    <text evidence="10">The sequence shown here is derived from an EMBL/GenBank/DDBJ whole genome shotgun (WGS) entry which is preliminary data.</text>
</comment>
<dbReference type="Proteomes" id="UP000251835">
    <property type="component" value="Unassembled WGS sequence"/>
</dbReference>
<dbReference type="GO" id="GO:0046655">
    <property type="term" value="P:folic acid metabolic process"/>
    <property type="evidence" value="ECO:0007669"/>
    <property type="project" value="TreeGrafter"/>
</dbReference>
<dbReference type="PRINTS" id="PR00070">
    <property type="entry name" value="DHFR"/>
</dbReference>
<evidence type="ECO:0000256" key="5">
    <source>
        <dbReference type="ARBA" id="ARBA00022801"/>
    </source>
</evidence>
<dbReference type="EC" id="1.5.1.3" evidence="3"/>
<dbReference type="InterPro" id="IPR029069">
    <property type="entry name" value="HotDog_dom_sf"/>
</dbReference>
<dbReference type="EMBL" id="QENZ01000004">
    <property type="protein sequence ID" value="PVX50906.1"/>
    <property type="molecule type" value="Genomic_DNA"/>
</dbReference>
<dbReference type="GO" id="GO:0070401">
    <property type="term" value="F:NADP+ binding"/>
    <property type="evidence" value="ECO:0007669"/>
    <property type="project" value="UniProtKB-ARBA"/>
</dbReference>
<dbReference type="GO" id="GO:0006730">
    <property type="term" value="P:one-carbon metabolic process"/>
    <property type="evidence" value="ECO:0007669"/>
    <property type="project" value="UniProtKB-KW"/>
</dbReference>
<gene>
    <name evidence="10" type="ORF">C7377_1229</name>
</gene>
<keyword evidence="5" id="KW-0378">Hydrolase</keyword>
<evidence type="ECO:0000256" key="1">
    <source>
        <dbReference type="ARBA" id="ARBA00004903"/>
    </source>
</evidence>
<dbReference type="GO" id="GO:0046452">
    <property type="term" value="P:dihydrofolate metabolic process"/>
    <property type="evidence" value="ECO:0007669"/>
    <property type="project" value="TreeGrafter"/>
</dbReference>
<evidence type="ECO:0000256" key="3">
    <source>
        <dbReference type="ARBA" id="ARBA00012856"/>
    </source>
</evidence>
<dbReference type="GO" id="GO:0016289">
    <property type="term" value="F:acyl-CoA hydrolase activity"/>
    <property type="evidence" value="ECO:0007669"/>
    <property type="project" value="UniProtKB-ARBA"/>
</dbReference>
<dbReference type="Gene3D" id="3.10.129.10">
    <property type="entry name" value="Hotdog Thioesterase"/>
    <property type="match status" value="1"/>
</dbReference>
<proteinExistence type="inferred from homology"/>
<evidence type="ECO:0000256" key="2">
    <source>
        <dbReference type="ARBA" id="ARBA00009539"/>
    </source>
</evidence>
<evidence type="ECO:0000313" key="10">
    <source>
        <dbReference type="EMBL" id="PVX50906.1"/>
    </source>
</evidence>
<dbReference type="CDD" id="cd03443">
    <property type="entry name" value="PaaI_thioesterase"/>
    <property type="match status" value="1"/>
</dbReference>
<dbReference type="OrthoDB" id="9804315at2"/>
<dbReference type="Pfam" id="PF00186">
    <property type="entry name" value="DHFR_1"/>
    <property type="match status" value="1"/>
</dbReference>
<dbReference type="RefSeq" id="WP_116496456.1">
    <property type="nucleotide sequence ID" value="NZ_QENZ01000004.1"/>
</dbReference>
<dbReference type="SUPFAM" id="SSF53597">
    <property type="entry name" value="Dihydrofolate reductase-like"/>
    <property type="match status" value="1"/>
</dbReference>
<comment type="similarity">
    <text evidence="2">Belongs to the dihydrofolate reductase family.</text>
</comment>
<keyword evidence="11" id="KW-1185">Reference proteome</keyword>
<evidence type="ECO:0000259" key="9">
    <source>
        <dbReference type="PROSITE" id="PS51330"/>
    </source>
</evidence>
<dbReference type="GO" id="GO:0005829">
    <property type="term" value="C:cytosol"/>
    <property type="evidence" value="ECO:0007669"/>
    <property type="project" value="TreeGrafter"/>
</dbReference>
<dbReference type="InterPro" id="IPR001796">
    <property type="entry name" value="DHFR_dom"/>
</dbReference>
<keyword evidence="4" id="KW-0554">One-carbon metabolism</keyword>
<dbReference type="InterPro" id="IPR006683">
    <property type="entry name" value="Thioestr_dom"/>
</dbReference>
<dbReference type="AlphaFoldDB" id="A0A7L4UQ24"/>
<dbReference type="InterPro" id="IPR003736">
    <property type="entry name" value="PAAI_dom"/>
</dbReference>
<keyword evidence="6" id="KW-0521">NADP</keyword>
<dbReference type="SUPFAM" id="SSF54637">
    <property type="entry name" value="Thioesterase/thiol ester dehydrase-isomerase"/>
    <property type="match status" value="1"/>
</dbReference>
<dbReference type="UniPathway" id="UPA00077">
    <property type="reaction ID" value="UER00158"/>
</dbReference>
<keyword evidence="7" id="KW-0560">Oxidoreductase</keyword>
<dbReference type="InterPro" id="IPR012259">
    <property type="entry name" value="DHFR"/>
</dbReference>
<organism evidence="10 11">
    <name type="scientific">Balneicella halophila</name>
    <dbReference type="NCBI Taxonomy" id="1537566"/>
    <lineage>
        <taxon>Bacteria</taxon>
        <taxon>Pseudomonadati</taxon>
        <taxon>Bacteroidota</taxon>
        <taxon>Bacteroidia</taxon>
        <taxon>Bacteroidales</taxon>
        <taxon>Balneicellaceae</taxon>
        <taxon>Balneicella</taxon>
    </lineage>
</organism>
<evidence type="ECO:0000313" key="11">
    <source>
        <dbReference type="Proteomes" id="UP000251835"/>
    </source>
</evidence>
<dbReference type="NCBIfam" id="TIGR00369">
    <property type="entry name" value="unchar_dom_1"/>
    <property type="match status" value="1"/>
</dbReference>
<dbReference type="GO" id="GO:0046654">
    <property type="term" value="P:tetrahydrofolate biosynthetic process"/>
    <property type="evidence" value="ECO:0007669"/>
    <property type="project" value="UniProtKB-UniPathway"/>
</dbReference>
<dbReference type="PROSITE" id="PS51330">
    <property type="entry name" value="DHFR_2"/>
    <property type="match status" value="1"/>
</dbReference>
<dbReference type="CDD" id="cd00209">
    <property type="entry name" value="DHFR"/>
    <property type="match status" value="1"/>
</dbReference>
<dbReference type="GO" id="GO:0004146">
    <property type="term" value="F:dihydrofolate reductase activity"/>
    <property type="evidence" value="ECO:0007669"/>
    <property type="project" value="UniProtKB-EC"/>
</dbReference>
<dbReference type="PANTHER" id="PTHR48069:SF3">
    <property type="entry name" value="DIHYDROFOLATE REDUCTASE"/>
    <property type="match status" value="1"/>
</dbReference>
<dbReference type="FunFam" id="3.40.430.10:FF:000001">
    <property type="entry name" value="Dihydrofolate reductase"/>
    <property type="match status" value="1"/>
</dbReference>
<evidence type="ECO:0000256" key="8">
    <source>
        <dbReference type="ARBA" id="ARBA00025067"/>
    </source>
</evidence>
<dbReference type="Pfam" id="PF03061">
    <property type="entry name" value="4HBT"/>
    <property type="match status" value="1"/>
</dbReference>
<dbReference type="InterPro" id="IPR024072">
    <property type="entry name" value="DHFR-like_dom_sf"/>
</dbReference>
<evidence type="ECO:0000256" key="4">
    <source>
        <dbReference type="ARBA" id="ARBA00022563"/>
    </source>
</evidence>
<sequence>MKLAIIVAIAENNAIGKDNDLLWHLPGDLKRFKQITTGHSIIMGRKTFESIGKPLPNRRSIVITNNKDYKAEGVTVVHSISEALEVTKNEDEVFIIGGGKIYDLTLPLVHRMYLTIVHETFNADTFFPKIHMSDWNILEQEELPQNEKNPYKATFYKLERKASGQIITKEQLQTLCKNTMVSHLGIEYTDVNTQSVTARMPVDERTLQPFGYLHGGASLALLETVGSALTVINTDTAQHNVFGMAVNANHVKPAKQGYVYATATFLHKGTKTQVVNVKITSEKGELVCDGRITNIIFPK</sequence>
<dbReference type="PANTHER" id="PTHR48069">
    <property type="entry name" value="DIHYDROFOLATE REDUCTASE"/>
    <property type="match status" value="1"/>
</dbReference>
<dbReference type="Gene3D" id="3.40.430.10">
    <property type="entry name" value="Dihydrofolate Reductase, subunit A"/>
    <property type="match status" value="1"/>
</dbReference>
<feature type="domain" description="DHFR" evidence="9">
    <location>
        <begin position="2"/>
        <end position="160"/>
    </location>
</feature>
<comment type="pathway">
    <text evidence="1">Cofactor biosynthesis; tetrahydrofolate biosynthesis; 5,6,7,8-tetrahydrofolate from 7,8-dihydrofolate: step 1/1.</text>
</comment>
<name>A0A7L4UQ24_BALHA</name>